<reference evidence="2 3" key="1">
    <citation type="submission" date="2018-04" db="EMBL/GenBank/DDBJ databases">
        <title>The genome of golden apple snail Pomacea canaliculata provides insight into stress tolerance and invasive adaptation.</title>
        <authorList>
            <person name="Liu C."/>
            <person name="Liu B."/>
            <person name="Ren Y."/>
            <person name="Zhang Y."/>
            <person name="Wang H."/>
            <person name="Li S."/>
            <person name="Jiang F."/>
            <person name="Yin L."/>
            <person name="Zhang G."/>
            <person name="Qian W."/>
            <person name="Fan W."/>
        </authorList>
    </citation>
    <scope>NUCLEOTIDE SEQUENCE [LARGE SCALE GENOMIC DNA]</scope>
    <source>
        <strain evidence="2">SZHN2017</strain>
        <tissue evidence="2">Muscle</tissue>
    </source>
</reference>
<evidence type="ECO:0000313" key="2">
    <source>
        <dbReference type="EMBL" id="PVD39461.1"/>
    </source>
</evidence>
<sequence length="249" mass="26801">MTGGTVVAEDLPYSLSTSAELSRRLGHLQNPPGFQNAARELLEWCSDTRAFQLQFEEGLMGCLTVVSKVAAQPGFDLDLGYRLLAICASHKDMFTPKSAGLLSTWCEELGRSLLLRHQKNRATSDLSKSPPGAMHPQIPQKAMPPVHPRKCACACAQQTVAVTFQCHPTVAVTHVSAKAKTRQPVQVVDFCPIKIPGTKVQVRWEARGGLSQASGAELCGGSEDTRHLAPGTVLLGCRCQRGAGSLWSL</sequence>
<feature type="domain" description="ZMIZ1 N-terminal" evidence="1">
    <location>
        <begin position="27"/>
        <end position="111"/>
    </location>
</feature>
<organism evidence="2 3">
    <name type="scientific">Pomacea canaliculata</name>
    <name type="common">Golden apple snail</name>
    <dbReference type="NCBI Taxonomy" id="400727"/>
    <lineage>
        <taxon>Eukaryota</taxon>
        <taxon>Metazoa</taxon>
        <taxon>Spiralia</taxon>
        <taxon>Lophotrochozoa</taxon>
        <taxon>Mollusca</taxon>
        <taxon>Gastropoda</taxon>
        <taxon>Caenogastropoda</taxon>
        <taxon>Architaenioglossa</taxon>
        <taxon>Ampullarioidea</taxon>
        <taxon>Ampullariidae</taxon>
        <taxon>Pomacea</taxon>
    </lineage>
</organism>
<comment type="caution">
    <text evidence="2">The sequence shown here is derived from an EMBL/GenBank/DDBJ whole genome shotgun (WGS) entry which is preliminary data.</text>
</comment>
<dbReference type="EMBL" id="PZQS01000001">
    <property type="protein sequence ID" value="PVD39461.1"/>
    <property type="molecule type" value="Genomic_DNA"/>
</dbReference>
<gene>
    <name evidence="2" type="ORF">C0Q70_02092</name>
</gene>
<dbReference type="STRING" id="400727.A0A2T7Q1B1"/>
<keyword evidence="3" id="KW-1185">Reference proteome</keyword>
<evidence type="ECO:0000259" key="1">
    <source>
        <dbReference type="Pfam" id="PF18028"/>
    </source>
</evidence>
<name>A0A2T7Q1B1_POMCA</name>
<accession>A0A2T7Q1B1</accession>
<dbReference type="AlphaFoldDB" id="A0A2T7Q1B1"/>
<evidence type="ECO:0000313" key="3">
    <source>
        <dbReference type="Proteomes" id="UP000245119"/>
    </source>
</evidence>
<dbReference type="InterPro" id="IPR040797">
    <property type="entry name" value="ZMIZ1_N"/>
</dbReference>
<dbReference type="Pfam" id="PF18028">
    <property type="entry name" value="Zmiz1_N"/>
    <property type="match status" value="1"/>
</dbReference>
<proteinExistence type="predicted"/>
<dbReference type="Proteomes" id="UP000245119">
    <property type="component" value="Linkage Group LG1"/>
</dbReference>
<protein>
    <recommendedName>
        <fullName evidence="1">ZMIZ1 N-terminal domain-containing protein</fullName>
    </recommendedName>
</protein>
<dbReference type="OrthoDB" id="27975at2759"/>